<accession>A0A937IBU6</accession>
<dbReference type="EMBL" id="JADHQD010000012">
    <property type="protein sequence ID" value="MBL6818328.1"/>
    <property type="molecule type" value="Genomic_DNA"/>
</dbReference>
<dbReference type="Gene3D" id="3.40.50.1820">
    <property type="entry name" value="alpha/beta hydrolase"/>
    <property type="match status" value="1"/>
</dbReference>
<evidence type="ECO:0000313" key="1">
    <source>
        <dbReference type="EMBL" id="MBL6818328.1"/>
    </source>
</evidence>
<protein>
    <submittedName>
        <fullName evidence="1">Esterase</fullName>
    </submittedName>
</protein>
<name>A0A937IBU6_9GAMM</name>
<sequence>MSNKILYFHGFKSSSDSGKAQDFRKFIENQTSQTKILIPDLEDNFQEANKQIEDLISENAPNILFMGSSLGGYYALYFAQLYKTKSVLINPAIPPLKNFEIHLGKNENYATGNKFTITNNDISYIRTLYHKKISEPKNHLILIESKDEILDYIETISYFKGSLIDIVYGGNHSYTSIKSKFIKIKNFFGIE</sequence>
<dbReference type="AlphaFoldDB" id="A0A937IBU6"/>
<proteinExistence type="predicted"/>
<dbReference type="InterPro" id="IPR029058">
    <property type="entry name" value="AB_hydrolase_fold"/>
</dbReference>
<dbReference type="PANTHER" id="PTHR35602">
    <property type="entry name" value="ESTERASE YQIA-RELATED"/>
    <property type="match status" value="1"/>
</dbReference>
<reference evidence="1" key="1">
    <citation type="submission" date="2020-10" db="EMBL/GenBank/DDBJ databases">
        <title>Microbiome of the Black Sea water column analyzed by genome centric metagenomics.</title>
        <authorList>
            <person name="Cabello-Yeves P.J."/>
            <person name="Callieri C."/>
            <person name="Picazo A."/>
            <person name="Mehrshad M."/>
            <person name="Haro-Moreno J.M."/>
            <person name="Roda-Garcia J."/>
            <person name="Dzembekova N."/>
            <person name="Slabakova V."/>
            <person name="Slabakova N."/>
            <person name="Moncheva S."/>
            <person name="Rodriguez-Valera F."/>
        </authorList>
    </citation>
    <scope>NUCLEOTIDE SEQUENCE</scope>
    <source>
        <strain evidence="1">BS307-5m-G50</strain>
    </source>
</reference>
<dbReference type="Pfam" id="PF05728">
    <property type="entry name" value="UPF0227"/>
    <property type="match status" value="1"/>
</dbReference>
<comment type="caution">
    <text evidence="1">The sequence shown here is derived from an EMBL/GenBank/DDBJ whole genome shotgun (WGS) entry which is preliminary data.</text>
</comment>
<evidence type="ECO:0000313" key="2">
    <source>
        <dbReference type="Proteomes" id="UP000711391"/>
    </source>
</evidence>
<dbReference type="SUPFAM" id="SSF53474">
    <property type="entry name" value="alpha/beta-Hydrolases"/>
    <property type="match status" value="1"/>
</dbReference>
<dbReference type="Proteomes" id="UP000711391">
    <property type="component" value="Unassembled WGS sequence"/>
</dbReference>
<gene>
    <name evidence="1" type="ORF">ISQ64_02860</name>
</gene>
<dbReference type="InterPro" id="IPR008886">
    <property type="entry name" value="UPF0227/Esterase_YqiA"/>
</dbReference>
<dbReference type="PANTHER" id="PTHR35602:SF3">
    <property type="entry name" value="ESTERASE YQIA"/>
    <property type="match status" value="1"/>
</dbReference>
<organism evidence="1 2">
    <name type="scientific">SAR86 cluster bacterium</name>
    <dbReference type="NCBI Taxonomy" id="2030880"/>
    <lineage>
        <taxon>Bacteria</taxon>
        <taxon>Pseudomonadati</taxon>
        <taxon>Pseudomonadota</taxon>
        <taxon>Gammaproteobacteria</taxon>
        <taxon>SAR86 cluster</taxon>
    </lineage>
</organism>